<evidence type="ECO:0000259" key="2">
    <source>
        <dbReference type="Pfam" id="PF13843"/>
    </source>
</evidence>
<reference evidence="4" key="1">
    <citation type="submission" date="2025-08" db="UniProtKB">
        <authorList>
            <consortium name="RefSeq"/>
        </authorList>
    </citation>
    <scope>IDENTIFICATION</scope>
</reference>
<feature type="region of interest" description="Disordered" evidence="1">
    <location>
        <begin position="1"/>
        <end position="106"/>
    </location>
</feature>
<dbReference type="Pfam" id="PF13843">
    <property type="entry name" value="DDE_Tnp_1_7"/>
    <property type="match status" value="1"/>
</dbReference>
<dbReference type="RefSeq" id="XP_022099733.1">
    <property type="nucleotide sequence ID" value="XM_022244041.1"/>
</dbReference>
<dbReference type="KEGG" id="aplc:110984162"/>
<evidence type="ECO:0000313" key="4">
    <source>
        <dbReference type="RefSeq" id="XP_022099733.1"/>
    </source>
</evidence>
<dbReference type="OMA" id="FISTAMM"/>
<keyword evidence="3" id="KW-1185">Reference proteome</keyword>
<feature type="compositionally biased region" description="Acidic residues" evidence="1">
    <location>
        <begin position="49"/>
        <end position="62"/>
    </location>
</feature>
<dbReference type="PANTHER" id="PTHR46599:SF6">
    <property type="entry name" value="DUAL SPECIFICITY PHOSPHATASE 26"/>
    <property type="match status" value="1"/>
</dbReference>
<evidence type="ECO:0000256" key="1">
    <source>
        <dbReference type="SAM" id="MobiDB-lite"/>
    </source>
</evidence>
<dbReference type="Proteomes" id="UP000694845">
    <property type="component" value="Unplaced"/>
</dbReference>
<accession>A0A8B7Z293</accession>
<protein>
    <submittedName>
        <fullName evidence="4">Uncharacterized protein LOC110984162</fullName>
    </submittedName>
</protein>
<dbReference type="InterPro" id="IPR029526">
    <property type="entry name" value="PGBD"/>
</dbReference>
<name>A0A8B7Z293_ACAPL</name>
<evidence type="ECO:0000313" key="3">
    <source>
        <dbReference type="Proteomes" id="UP000694845"/>
    </source>
</evidence>
<sequence>MAWTSRVDTVPSLQTLLQDEDEDSSSDVSVASEQSGEDMPPQSDSSYDSNEDTDDEESEESSSSESDSAARGPAAGRTWGAAQGEAVGRGQLQAAQPSPAFIKSPSGEIWMTDAPQANVVTERPGPRNLGGASSILQLFHLFISTAMMDAILLHTNEEGRRQRGNAWKDLVPMELSSAVGLLLFLGLTKSGRENVRSIWRKGPFARNLCIATMSGMRFQDILAMLRFDDKATGCQRRQNDMFAPIREIFDQFAASCRRYYSAGECVTVGEQLVPFRGRCPFWQCRPQKPVKYGIKFWLCVDIDTHYTLNIMPYLGKAGD</sequence>
<proteinExistence type="predicted"/>
<dbReference type="OrthoDB" id="10030973at2759"/>
<organism evidence="3 4">
    <name type="scientific">Acanthaster planci</name>
    <name type="common">Crown-of-thorns starfish</name>
    <dbReference type="NCBI Taxonomy" id="133434"/>
    <lineage>
        <taxon>Eukaryota</taxon>
        <taxon>Metazoa</taxon>
        <taxon>Echinodermata</taxon>
        <taxon>Eleutherozoa</taxon>
        <taxon>Asterozoa</taxon>
        <taxon>Asteroidea</taxon>
        <taxon>Valvatacea</taxon>
        <taxon>Valvatida</taxon>
        <taxon>Acanthasteridae</taxon>
        <taxon>Acanthaster</taxon>
    </lineage>
</organism>
<dbReference type="PANTHER" id="PTHR46599">
    <property type="entry name" value="PIGGYBAC TRANSPOSABLE ELEMENT-DERIVED PROTEIN 4"/>
    <property type="match status" value="1"/>
</dbReference>
<dbReference type="GeneID" id="110984162"/>
<dbReference type="AlphaFoldDB" id="A0A8B7Z293"/>
<feature type="domain" description="PiggyBac transposable element-derived protein" evidence="2">
    <location>
        <begin position="137"/>
        <end position="318"/>
    </location>
</feature>
<gene>
    <name evidence="4" type="primary">LOC110984162</name>
</gene>